<evidence type="ECO:0000256" key="7">
    <source>
        <dbReference type="SAM" id="Phobius"/>
    </source>
</evidence>
<dbReference type="AlphaFoldDB" id="A0A2M8ES48"/>
<feature type="transmembrane region" description="Helical" evidence="7">
    <location>
        <begin position="72"/>
        <end position="90"/>
    </location>
</feature>
<evidence type="ECO:0000256" key="6">
    <source>
        <dbReference type="SAM" id="MobiDB-lite"/>
    </source>
</evidence>
<accession>A0A2M8ES48</accession>
<dbReference type="PROSITE" id="PS50293">
    <property type="entry name" value="TPR_REGION"/>
    <property type="match status" value="1"/>
</dbReference>
<keyword evidence="5" id="KW-0802">TPR repeat</keyword>
<dbReference type="Pfam" id="PF04932">
    <property type="entry name" value="Wzy_C"/>
    <property type="match status" value="1"/>
</dbReference>
<feature type="transmembrane region" description="Helical" evidence="7">
    <location>
        <begin position="102"/>
        <end position="120"/>
    </location>
</feature>
<dbReference type="Gene3D" id="1.25.40.10">
    <property type="entry name" value="Tetratricopeptide repeat domain"/>
    <property type="match status" value="2"/>
</dbReference>
<dbReference type="InterPro" id="IPR011990">
    <property type="entry name" value="TPR-like_helical_dom_sf"/>
</dbReference>
<feature type="transmembrane region" description="Helical" evidence="7">
    <location>
        <begin position="176"/>
        <end position="195"/>
    </location>
</feature>
<feature type="transmembrane region" description="Helical" evidence="7">
    <location>
        <begin position="366"/>
        <end position="391"/>
    </location>
</feature>
<dbReference type="Proteomes" id="UP000229816">
    <property type="component" value="Unassembled WGS sequence"/>
</dbReference>
<dbReference type="PROSITE" id="PS50005">
    <property type="entry name" value="TPR"/>
    <property type="match status" value="2"/>
</dbReference>
<feature type="transmembrane region" description="Helical" evidence="7">
    <location>
        <begin position="398"/>
        <end position="416"/>
    </location>
</feature>
<dbReference type="Pfam" id="PF13181">
    <property type="entry name" value="TPR_8"/>
    <property type="match status" value="1"/>
</dbReference>
<dbReference type="PANTHER" id="PTHR37422">
    <property type="entry name" value="TEICHURONIC ACID BIOSYNTHESIS PROTEIN TUAE"/>
    <property type="match status" value="1"/>
</dbReference>
<feature type="transmembrane region" description="Helical" evidence="7">
    <location>
        <begin position="463"/>
        <end position="485"/>
    </location>
</feature>
<dbReference type="SMART" id="SM00028">
    <property type="entry name" value="TPR"/>
    <property type="match status" value="3"/>
</dbReference>
<evidence type="ECO:0000259" key="8">
    <source>
        <dbReference type="Pfam" id="PF04932"/>
    </source>
</evidence>
<feature type="repeat" description="TPR" evidence="5">
    <location>
        <begin position="607"/>
        <end position="640"/>
    </location>
</feature>
<dbReference type="GO" id="GO:0016020">
    <property type="term" value="C:membrane"/>
    <property type="evidence" value="ECO:0007669"/>
    <property type="project" value="UniProtKB-SubCell"/>
</dbReference>
<name>A0A2M8ES48_9BACT</name>
<evidence type="ECO:0000256" key="2">
    <source>
        <dbReference type="ARBA" id="ARBA00022692"/>
    </source>
</evidence>
<evidence type="ECO:0000256" key="4">
    <source>
        <dbReference type="ARBA" id="ARBA00023136"/>
    </source>
</evidence>
<dbReference type="EMBL" id="PFSF01000063">
    <property type="protein sequence ID" value="PJC27948.1"/>
    <property type="molecule type" value="Genomic_DNA"/>
</dbReference>
<dbReference type="InterPro" id="IPR051533">
    <property type="entry name" value="WaaL-like"/>
</dbReference>
<evidence type="ECO:0000256" key="3">
    <source>
        <dbReference type="ARBA" id="ARBA00022989"/>
    </source>
</evidence>
<feature type="transmembrane region" description="Helical" evidence="7">
    <location>
        <begin position="422"/>
        <end position="442"/>
    </location>
</feature>
<feature type="domain" description="O-antigen ligase-related" evidence="8">
    <location>
        <begin position="215"/>
        <end position="381"/>
    </location>
</feature>
<feature type="transmembrane region" description="Helical" evidence="7">
    <location>
        <begin position="254"/>
        <end position="277"/>
    </location>
</feature>
<feature type="transmembrane region" description="Helical" evidence="7">
    <location>
        <begin position="132"/>
        <end position="149"/>
    </location>
</feature>
<feature type="transmembrane region" description="Helical" evidence="7">
    <location>
        <begin position="207"/>
        <end position="223"/>
    </location>
</feature>
<feature type="region of interest" description="Disordered" evidence="6">
    <location>
        <begin position="287"/>
        <end position="306"/>
    </location>
</feature>
<dbReference type="InterPro" id="IPR007016">
    <property type="entry name" value="O-antigen_ligase-rel_domated"/>
</dbReference>
<dbReference type="PANTHER" id="PTHR37422:SF13">
    <property type="entry name" value="LIPOPOLYSACCHARIDE BIOSYNTHESIS PROTEIN PA4999-RELATED"/>
    <property type="match status" value="1"/>
</dbReference>
<reference evidence="10" key="1">
    <citation type="submission" date="2017-09" db="EMBL/GenBank/DDBJ databases">
        <title>Depth-based differentiation of microbial function through sediment-hosted aquifers and enrichment of novel symbionts in the deep terrestrial subsurface.</title>
        <authorList>
            <person name="Probst A.J."/>
            <person name="Ladd B."/>
            <person name="Jarett J.K."/>
            <person name="Geller-Mcgrath D.E."/>
            <person name="Sieber C.M.K."/>
            <person name="Emerson J.B."/>
            <person name="Anantharaman K."/>
            <person name="Thomas B.C."/>
            <person name="Malmstrom R."/>
            <person name="Stieglmeier M."/>
            <person name="Klingl A."/>
            <person name="Woyke T."/>
            <person name="Ryan C.M."/>
            <person name="Banfield J.F."/>
        </authorList>
    </citation>
    <scope>NUCLEOTIDE SEQUENCE [LARGE SCALE GENOMIC DNA]</scope>
</reference>
<feature type="transmembrane region" description="Helical" evidence="7">
    <location>
        <begin position="42"/>
        <end position="60"/>
    </location>
</feature>
<feature type="compositionally biased region" description="Low complexity" evidence="6">
    <location>
        <begin position="293"/>
        <end position="303"/>
    </location>
</feature>
<evidence type="ECO:0000313" key="10">
    <source>
        <dbReference type="Proteomes" id="UP000229816"/>
    </source>
</evidence>
<keyword evidence="4 7" id="KW-0472">Membrane</keyword>
<dbReference type="SUPFAM" id="SSF48452">
    <property type="entry name" value="TPR-like"/>
    <property type="match status" value="1"/>
</dbReference>
<evidence type="ECO:0000256" key="1">
    <source>
        <dbReference type="ARBA" id="ARBA00004141"/>
    </source>
</evidence>
<gene>
    <name evidence="9" type="ORF">CO054_02825</name>
</gene>
<organism evidence="9 10">
    <name type="scientific">Candidatus Shapirobacteria bacterium CG_4_9_14_0_2_um_filter_39_11</name>
    <dbReference type="NCBI Taxonomy" id="1974478"/>
    <lineage>
        <taxon>Bacteria</taxon>
        <taxon>Candidatus Shapironibacteriota</taxon>
    </lineage>
</organism>
<evidence type="ECO:0000256" key="5">
    <source>
        <dbReference type="PROSITE-ProRule" id="PRU00339"/>
    </source>
</evidence>
<comment type="subcellular location">
    <subcellularLocation>
        <location evidence="1">Membrane</location>
        <topology evidence="1">Multi-pass membrane protein</topology>
    </subcellularLocation>
</comment>
<evidence type="ECO:0000313" key="9">
    <source>
        <dbReference type="EMBL" id="PJC27948.1"/>
    </source>
</evidence>
<feature type="repeat" description="TPR" evidence="5">
    <location>
        <begin position="486"/>
        <end position="519"/>
    </location>
</feature>
<keyword evidence="3 7" id="KW-1133">Transmembrane helix</keyword>
<protein>
    <recommendedName>
        <fullName evidence="8">O-antigen ligase-related domain-containing protein</fullName>
    </recommendedName>
</protein>
<sequence>MLDIVKICNRVIEYSFYALFFLVPLALTPWNYELFEFNKMLVVYFLTTIIVASWFVKMVITKKVVFRRSFWDIPLILFLTSQVLSFLFSIDHHTSLWGYYSRFNGGLLSTICYLLLYWAFVSNLTRRQTLCTMLYALCSAALVAAYGIAEHLGIDAQYWVQDVKNRVFSTLGQPNWLAAWLVTLVPLTWALGLNSKLETKNSKLKELTFYILHFTFYICLLYTRSRSGLFGFAVAFAVFWPLVAWVNRKNIKKIVAPFLIFTFSILLLSFIAGRTWIPGLDRLQFPGSPPQAAPQQPTSEPSPFLISESGDIRRVVWKGAVDIWRHHPILGTGPETFAYSYYWYRPREHNDLSEWDFLYNKAHNEYLNLLATTGTVGLGAYLLLIGTFIFWSLKKFSIFNFQFSIAFFAGFASILVTNFFGFSVVPISLLFFLFPAMAVVLTRVEEQEGERVKKQHPPDNKQYALIALILLFTFYFLLFTLKYWYADTQFSLGEKFNKARQYNKALVVLQKAVQLWPGEPFYHDELSTSVANLAVAAFQQNQATLSAQLADFAVSESDKAIKTSPYHLNFWKNRTKVFYTLSEIDQKYTQLAILSLIRAAEIAPTDAKVQYNLGLLYAGVGQQQTAIKSLEKTVELKPNYIDARYALALFYEQAKEKEKAVAQLKYIIEKINPNYPPALEKLKEL</sequence>
<feature type="transmembrane region" description="Helical" evidence="7">
    <location>
        <begin position="12"/>
        <end position="30"/>
    </location>
</feature>
<proteinExistence type="predicted"/>
<feature type="transmembrane region" description="Helical" evidence="7">
    <location>
        <begin position="229"/>
        <end position="247"/>
    </location>
</feature>
<comment type="caution">
    <text evidence="9">The sequence shown here is derived from an EMBL/GenBank/DDBJ whole genome shotgun (WGS) entry which is preliminary data.</text>
</comment>
<dbReference type="InterPro" id="IPR019734">
    <property type="entry name" value="TPR_rpt"/>
</dbReference>
<keyword evidence="2 7" id="KW-0812">Transmembrane</keyword>